<dbReference type="EMBL" id="CM047580">
    <property type="protein sequence ID" value="KAI9922646.1"/>
    <property type="molecule type" value="Genomic_DNA"/>
</dbReference>
<keyword evidence="2" id="KW-1185">Reference proteome</keyword>
<evidence type="ECO:0000313" key="1">
    <source>
        <dbReference type="EMBL" id="KAI9922646.1"/>
    </source>
</evidence>
<organism evidence="1 2">
    <name type="scientific">Peronosclerospora sorghi</name>
    <dbReference type="NCBI Taxonomy" id="230839"/>
    <lineage>
        <taxon>Eukaryota</taxon>
        <taxon>Sar</taxon>
        <taxon>Stramenopiles</taxon>
        <taxon>Oomycota</taxon>
        <taxon>Peronosporomycetes</taxon>
        <taxon>Peronosporales</taxon>
        <taxon>Peronosporaceae</taxon>
        <taxon>Peronosclerospora</taxon>
    </lineage>
</organism>
<protein>
    <submittedName>
        <fullName evidence="1">Uncharacterized protein</fullName>
    </submittedName>
</protein>
<gene>
    <name evidence="1" type="ORF">PsorP6_001336</name>
</gene>
<proteinExistence type="predicted"/>
<reference evidence="1 2" key="1">
    <citation type="journal article" date="2022" name="bioRxiv">
        <title>The genome of the oomycete Peronosclerospora sorghi, a cosmopolitan pathogen of maize and sorghum, is inflated with dispersed pseudogenes.</title>
        <authorList>
            <person name="Fletcher K."/>
            <person name="Martin F."/>
            <person name="Isakeit T."/>
            <person name="Cavanaugh K."/>
            <person name="Magill C."/>
            <person name="Michelmore R."/>
        </authorList>
    </citation>
    <scope>NUCLEOTIDE SEQUENCE [LARGE SCALE GENOMIC DNA]</scope>
    <source>
        <strain evidence="1">P6</strain>
    </source>
</reference>
<dbReference type="Proteomes" id="UP001163321">
    <property type="component" value="Chromosome 1"/>
</dbReference>
<evidence type="ECO:0000313" key="2">
    <source>
        <dbReference type="Proteomes" id="UP001163321"/>
    </source>
</evidence>
<accession>A0ACC0WWM1</accession>
<comment type="caution">
    <text evidence="1">The sequence shown here is derived from an EMBL/GenBank/DDBJ whole genome shotgun (WGS) entry which is preliminary data.</text>
</comment>
<name>A0ACC0WWM1_9STRA</name>
<sequence length="200" mass="22727">MIEAKNCGRIVFVSSVDALEFSVGSGASGGSKIVIRGLRNELLLCNMSVAVYYMGTSSFNLLDDFEPMRSRTMSLKTKERVKAYNDKLFHFYGSQYVCCKISGDEGADTSKWPLAWQRKNTWNGFFLRMLRNGVAPRNNTFLECIILFFVGLYHFLRQAVKEGGILKHQSKLLLVFLSNGCCSYMYPSGEILLKMKPHWL</sequence>